<evidence type="ECO:0008006" key="2">
    <source>
        <dbReference type="Google" id="ProtNLM"/>
    </source>
</evidence>
<dbReference type="EMBL" id="UOFC01000144">
    <property type="protein sequence ID" value="VAW47403.1"/>
    <property type="molecule type" value="Genomic_DNA"/>
</dbReference>
<dbReference type="AlphaFoldDB" id="A0A3B0W4X4"/>
<dbReference type="NCBIfam" id="NF033709">
    <property type="entry name" value="PorV_fam"/>
    <property type="match status" value="1"/>
</dbReference>
<accession>A0A3B0W4X4</accession>
<gene>
    <name evidence="1" type="ORF">MNBD_GAMMA03-1281</name>
</gene>
<evidence type="ECO:0000313" key="1">
    <source>
        <dbReference type="EMBL" id="VAW47403.1"/>
    </source>
</evidence>
<dbReference type="Gene3D" id="2.40.160.60">
    <property type="entry name" value="Outer membrane protein transport protein (OMPP1/FadL/TodX)"/>
    <property type="match status" value="1"/>
</dbReference>
<name>A0A3B0W4X4_9ZZZZ</name>
<sequence>MRIPLLLFFISVLPNEQTFAQLNTPKYANEFLAIGVGARAAGLANAQVAIVNDVTSGYWNPAGLLGQTNDYNGILQRAEYFSGIAKYDYGAFSMRLDSVSALSFSLIRFAIDDIPDTRFLYDANGALNYDNIRFFSAADYGFIASYARKLPVLGGLRVGGSFKVIHRKAGQFASGWGFGLDVGAQYEINKWKLGAIFRDVTGTFTAWTINSDSLTATYVKTGNVIPSTTLEVALPRLVLGVGRQFNFKKFGILPTFDLSITFDGKRNTLIKSSFASIDPTLGLEISYANIAFVRVGIKNYQELKNFDGSTYAVAEPTFGLGFKYKALALDYALTSVGVQTESLYTHVFSLMINLDKKDE</sequence>
<organism evidence="1">
    <name type="scientific">hydrothermal vent metagenome</name>
    <dbReference type="NCBI Taxonomy" id="652676"/>
    <lineage>
        <taxon>unclassified sequences</taxon>
        <taxon>metagenomes</taxon>
        <taxon>ecological metagenomes</taxon>
    </lineage>
</organism>
<proteinExistence type="predicted"/>
<reference evidence="1" key="1">
    <citation type="submission" date="2018-06" db="EMBL/GenBank/DDBJ databases">
        <authorList>
            <person name="Zhirakovskaya E."/>
        </authorList>
    </citation>
    <scope>NUCLEOTIDE SEQUENCE</scope>
</reference>
<protein>
    <recommendedName>
        <fullName evidence="2">PorV/PorQ family protein</fullName>
    </recommendedName>
</protein>